<evidence type="ECO:0000256" key="1">
    <source>
        <dbReference type="ARBA" id="ARBA00003689"/>
    </source>
</evidence>
<dbReference type="GO" id="GO:0005212">
    <property type="term" value="F:structural constituent of eye lens"/>
    <property type="evidence" value="ECO:0007669"/>
    <property type="project" value="UniProtKB-KW"/>
</dbReference>
<comment type="caution">
    <text evidence="9">The sequence shown here is derived from an EMBL/GenBank/DDBJ whole genome shotgun (WGS) entry which is preliminary data.</text>
</comment>
<proteinExistence type="inferred from homology"/>
<dbReference type="EMBL" id="NDHI03003483">
    <property type="protein sequence ID" value="PNJ36589.1"/>
    <property type="molecule type" value="Genomic_DNA"/>
</dbReference>
<accession>A0A2J8TUE4</accession>
<dbReference type="SMART" id="SM00247">
    <property type="entry name" value="XTALbg"/>
    <property type="match status" value="1"/>
</dbReference>
<name>A0A2J8TUE4_PONAB</name>
<evidence type="ECO:0000256" key="5">
    <source>
        <dbReference type="ARBA" id="ARBA00025922"/>
    </source>
</evidence>
<dbReference type="GO" id="GO:0007601">
    <property type="term" value="P:visual perception"/>
    <property type="evidence" value="ECO:0007669"/>
    <property type="project" value="TreeGrafter"/>
</dbReference>
<evidence type="ECO:0000256" key="4">
    <source>
        <dbReference type="ARBA" id="ARBA00022737"/>
    </source>
</evidence>
<dbReference type="InterPro" id="IPR050252">
    <property type="entry name" value="Beta/Gamma-Crystallin"/>
</dbReference>
<keyword evidence="3" id="KW-0273">Eye lens protein</keyword>
<dbReference type="InterPro" id="IPR001064">
    <property type="entry name" value="Beta/gamma_crystallin"/>
</dbReference>
<evidence type="ECO:0000313" key="9">
    <source>
        <dbReference type="EMBL" id="PNJ36589.1"/>
    </source>
</evidence>
<evidence type="ECO:0000256" key="2">
    <source>
        <dbReference type="ARBA" id="ARBA00009646"/>
    </source>
</evidence>
<dbReference type="Gene3D" id="2.60.20.10">
    <property type="entry name" value="Crystallins"/>
    <property type="match status" value="1"/>
</dbReference>
<feature type="domain" description="Beta/gamma crystallin 'Greek key'" evidence="8">
    <location>
        <begin position="106"/>
        <end position="129"/>
    </location>
</feature>
<protein>
    <recommendedName>
        <fullName evidence="6">Beta-crystallin A2</fullName>
    </recommendedName>
    <alternativeName>
        <fullName evidence="7">Beta-A2 crystallin</fullName>
    </alternativeName>
</protein>
<dbReference type="GO" id="GO:0002088">
    <property type="term" value="P:lens development in camera-type eye"/>
    <property type="evidence" value="ECO:0007669"/>
    <property type="project" value="TreeGrafter"/>
</dbReference>
<reference evidence="9" key="1">
    <citation type="submission" date="2017-12" db="EMBL/GenBank/DDBJ databases">
        <title>High-resolution comparative analysis of great ape genomes.</title>
        <authorList>
            <person name="Pollen A."/>
            <person name="Hastie A."/>
            <person name="Hormozdiari F."/>
            <person name="Dougherty M."/>
            <person name="Liu R."/>
            <person name="Chaisson M."/>
            <person name="Hoppe E."/>
            <person name="Hill C."/>
            <person name="Pang A."/>
            <person name="Hillier L."/>
            <person name="Baker C."/>
            <person name="Armstrong J."/>
            <person name="Shendure J."/>
            <person name="Paten B."/>
            <person name="Wilson R."/>
            <person name="Chao H."/>
            <person name="Schneider V."/>
            <person name="Ventura M."/>
            <person name="Kronenberg Z."/>
            <person name="Murali S."/>
            <person name="Gordon D."/>
            <person name="Cantsilieris S."/>
            <person name="Munson K."/>
            <person name="Nelson B."/>
            <person name="Raja A."/>
            <person name="Underwood J."/>
            <person name="Diekhans M."/>
            <person name="Fiddes I."/>
            <person name="Haussler D."/>
            <person name="Eichler E."/>
        </authorList>
    </citation>
    <scope>NUCLEOTIDE SEQUENCE [LARGE SCALE GENOMIC DNA]</scope>
    <source>
        <strain evidence="9">Susie</strain>
    </source>
</reference>
<comment type="similarity">
    <text evidence="2">Belongs to the beta/gamma-crystallin family.</text>
</comment>
<dbReference type="AlphaFoldDB" id="A0A2J8TUE4"/>
<dbReference type="InterPro" id="IPR011024">
    <property type="entry name" value="G_crystallin-like"/>
</dbReference>
<comment type="function">
    <text evidence="1">Crystallins are the dominant structural components of the vertebrate eye lens.</text>
</comment>
<evidence type="ECO:0000256" key="6">
    <source>
        <dbReference type="ARBA" id="ARBA00040560"/>
    </source>
</evidence>
<comment type="subunit">
    <text evidence="5">Homo/heterodimer, or complexes of higher-order. The structure of beta-crystallin oligomers seems to be stabilized through interactions between the N-terminal arms.</text>
</comment>
<evidence type="ECO:0000256" key="7">
    <source>
        <dbReference type="ARBA" id="ARBA00042193"/>
    </source>
</evidence>
<evidence type="ECO:0000256" key="3">
    <source>
        <dbReference type="ARBA" id="ARBA00022613"/>
    </source>
</evidence>
<dbReference type="PANTHER" id="PTHR11818">
    <property type="entry name" value="BETA/GAMMA CRYSTALLIN"/>
    <property type="match status" value="1"/>
</dbReference>
<keyword evidence="4" id="KW-0677">Repeat</keyword>
<dbReference type="Pfam" id="PF00030">
    <property type="entry name" value="Crystall"/>
    <property type="match status" value="1"/>
</dbReference>
<dbReference type="FunFam" id="2.60.20.10:FF:000012">
    <property type="entry name" value="Beta-crystallin A2"/>
    <property type="match status" value="1"/>
</dbReference>
<feature type="domain" description="Beta/gamma crystallin 'Greek key'" evidence="8">
    <location>
        <begin position="53"/>
        <end position="99"/>
    </location>
</feature>
<dbReference type="PROSITE" id="PS50915">
    <property type="entry name" value="CRYSTALLIN_BETA_GAMMA"/>
    <property type="match status" value="2"/>
</dbReference>
<gene>
    <name evidence="9" type="ORF">CR201_G0032351</name>
</gene>
<organism evidence="9">
    <name type="scientific">Pongo abelii</name>
    <name type="common">Sumatran orangutan</name>
    <name type="synonym">Pongo pygmaeus abelii</name>
    <dbReference type="NCBI Taxonomy" id="9601"/>
    <lineage>
        <taxon>Eukaryota</taxon>
        <taxon>Metazoa</taxon>
        <taxon>Chordata</taxon>
        <taxon>Craniata</taxon>
        <taxon>Vertebrata</taxon>
        <taxon>Euteleostomi</taxon>
        <taxon>Mammalia</taxon>
        <taxon>Eutheria</taxon>
        <taxon>Euarchontoglires</taxon>
        <taxon>Primates</taxon>
        <taxon>Haplorrhini</taxon>
        <taxon>Catarrhini</taxon>
        <taxon>Hominidae</taxon>
        <taxon>Pongo</taxon>
    </lineage>
</organism>
<sequence>MSSASAPGPAPASLTLWDEEDFQGRRCRLLSDCANVCERGGLPRVRSVKVENGVWVAFEYPDFQGQQFILEKGDYPRWSAWSGSSSHNSNQLLSFRPVLCANHNDSRVTLFERDNFQGCKFDLVDDYPS</sequence>
<feature type="non-terminal residue" evidence="9">
    <location>
        <position position="129"/>
    </location>
</feature>
<dbReference type="PRINTS" id="PR01367">
    <property type="entry name" value="BGCRYSTALLIN"/>
</dbReference>
<evidence type="ECO:0000259" key="8">
    <source>
        <dbReference type="PROSITE" id="PS50915"/>
    </source>
</evidence>
<dbReference type="SUPFAM" id="SSF49695">
    <property type="entry name" value="gamma-Crystallin-like"/>
    <property type="match status" value="1"/>
</dbReference>
<dbReference type="PANTHER" id="PTHR11818:SF7">
    <property type="entry name" value="BETA-CRYSTALLIN A2"/>
    <property type="match status" value="1"/>
</dbReference>